<dbReference type="eggNOG" id="ENOG5033IZU">
    <property type="taxonomic scope" value="Bacteria"/>
</dbReference>
<dbReference type="EMBL" id="CP000685">
    <property type="protein sequence ID" value="ABQ05712.1"/>
    <property type="molecule type" value="Genomic_DNA"/>
</dbReference>
<sequence>MKINLLIIFTLFAASINAQNRMDEPLPIITKKSSALILATGWLKNSSGQWISGKNKIPQDLRENQKLLGNYESYGLGTDNFNSLEIKDVKIADSTYAIIIKKYRDGFYTYSSIQKGWNNKVSCKYYVVSKAELANAYKLTPDYLNKTTMRILYEGTLMFINTQTFNDRNISKDLASNVKQNSHNRDFFEHRLGLNIYYFKAKNLVQFYLYDANSYSMDMEYEDDESQKATKYYETDAINFKKFLNFSVL</sequence>
<protein>
    <submittedName>
        <fullName evidence="1">Uncharacterized protein</fullName>
    </submittedName>
</protein>
<name>A5FGF4_FLAJ1</name>
<reference evidence="1 2" key="1">
    <citation type="journal article" date="2009" name="Appl. Environ. Microbiol.">
        <title>Novel features of the polysaccharide-digesting gliding bacterium Flavobacterium johnsoniae as revealed by genome sequence analysis.</title>
        <authorList>
            <person name="McBride M.J."/>
            <person name="Xie G."/>
            <person name="Martens E.C."/>
            <person name="Lapidus A."/>
            <person name="Henrissat B."/>
            <person name="Rhodes R.G."/>
            <person name="Goltsman E."/>
            <person name="Wang W."/>
            <person name="Xu J."/>
            <person name="Hunnicutt D.W."/>
            <person name="Staroscik A.M."/>
            <person name="Hoover T.R."/>
            <person name="Cheng Y.Q."/>
            <person name="Stein J.L."/>
        </authorList>
    </citation>
    <scope>NUCLEOTIDE SEQUENCE [LARGE SCALE GENOMIC DNA]</scope>
    <source>
        <strain evidence="2">ATCC 17061 / DSM 2064 / JCM 8514 / BCRC 14874 / CCUG 350202 / NBRC 14942 / NCIMB 11054 / UW101</strain>
    </source>
</reference>
<organism evidence="1 2">
    <name type="scientific">Flavobacterium johnsoniae (strain ATCC 17061 / DSM 2064 / JCM 8514 / BCRC 14874 / CCUG 350202 / NBRC 14942 / NCIMB 11054 / UW101)</name>
    <name type="common">Cytophaga johnsonae</name>
    <dbReference type="NCBI Taxonomy" id="376686"/>
    <lineage>
        <taxon>Bacteria</taxon>
        <taxon>Pseudomonadati</taxon>
        <taxon>Bacteroidota</taxon>
        <taxon>Flavobacteriia</taxon>
        <taxon>Flavobacteriales</taxon>
        <taxon>Flavobacteriaceae</taxon>
        <taxon>Flavobacterium</taxon>
    </lineage>
</organism>
<dbReference type="AlphaFoldDB" id="A5FGF4"/>
<evidence type="ECO:0000313" key="1">
    <source>
        <dbReference type="EMBL" id="ABQ05712.1"/>
    </source>
</evidence>
<dbReference type="Proteomes" id="UP000006694">
    <property type="component" value="Chromosome"/>
</dbReference>
<gene>
    <name evidence="1" type="ordered locus">Fjoh_2689</name>
</gene>
<dbReference type="HOGENOM" id="CLU_1114515_0_0_10"/>
<dbReference type="OrthoDB" id="1366394at2"/>
<dbReference type="KEGG" id="fjo:Fjoh_2689"/>
<dbReference type="GeneID" id="31765597"/>
<dbReference type="STRING" id="376686.Fjoh_2689"/>
<dbReference type="RefSeq" id="WP_012024751.1">
    <property type="nucleotide sequence ID" value="NC_009441.1"/>
</dbReference>
<evidence type="ECO:0000313" key="2">
    <source>
        <dbReference type="Proteomes" id="UP000006694"/>
    </source>
</evidence>
<accession>A5FGF4</accession>
<keyword evidence="2" id="KW-1185">Reference proteome</keyword>
<proteinExistence type="predicted"/>